<accession>A0A310SD01</accession>
<dbReference type="InterPro" id="IPR003410">
    <property type="entry name" value="HYR_dom"/>
</dbReference>
<dbReference type="PROSITE" id="PS50825">
    <property type="entry name" value="HYR"/>
    <property type="match status" value="1"/>
</dbReference>
<reference evidence="3 4" key="1">
    <citation type="submission" date="2015-07" db="EMBL/GenBank/DDBJ databases">
        <title>The genome of Eufriesea mexicana.</title>
        <authorList>
            <person name="Pan H."/>
            <person name="Kapheim K."/>
        </authorList>
    </citation>
    <scope>NUCLEOTIDE SEQUENCE [LARGE SCALE GENOMIC DNA]</scope>
    <source>
        <strain evidence="3">0111107269</strain>
        <tissue evidence="3">Whole body</tissue>
    </source>
</reference>
<organism evidence="3 4">
    <name type="scientific">Eufriesea mexicana</name>
    <dbReference type="NCBI Taxonomy" id="516756"/>
    <lineage>
        <taxon>Eukaryota</taxon>
        <taxon>Metazoa</taxon>
        <taxon>Ecdysozoa</taxon>
        <taxon>Arthropoda</taxon>
        <taxon>Hexapoda</taxon>
        <taxon>Insecta</taxon>
        <taxon>Pterygota</taxon>
        <taxon>Neoptera</taxon>
        <taxon>Endopterygota</taxon>
        <taxon>Hymenoptera</taxon>
        <taxon>Apocrita</taxon>
        <taxon>Aculeata</taxon>
        <taxon>Apoidea</taxon>
        <taxon>Anthophila</taxon>
        <taxon>Apidae</taxon>
        <taxon>Eufriesea</taxon>
    </lineage>
</organism>
<dbReference type="Proteomes" id="UP000250275">
    <property type="component" value="Unassembled WGS sequence"/>
</dbReference>
<name>A0A310SD01_9HYME</name>
<evidence type="ECO:0000313" key="4">
    <source>
        <dbReference type="Proteomes" id="UP000250275"/>
    </source>
</evidence>
<evidence type="ECO:0000256" key="1">
    <source>
        <dbReference type="ARBA" id="ARBA00022737"/>
    </source>
</evidence>
<keyword evidence="1" id="KW-0677">Repeat</keyword>
<protein>
    <recommendedName>
        <fullName evidence="2">HYR domain-containing protein</fullName>
    </recommendedName>
</protein>
<dbReference type="Pfam" id="PF02494">
    <property type="entry name" value="HYR"/>
    <property type="match status" value="1"/>
</dbReference>
<evidence type="ECO:0000259" key="2">
    <source>
        <dbReference type="PROSITE" id="PS50825"/>
    </source>
</evidence>
<feature type="domain" description="HYR" evidence="2">
    <location>
        <begin position="1"/>
        <end position="70"/>
    </location>
</feature>
<sequence>MGWVKTDYHGPGSWHVVRAKCKHHVSRPWFVDVPHSPGRRFDIGGHKVEYEASDEAGWSSKCVFTVVLRQETTGADPLRAAFAPRQYSRLDTAPAVMRRRRSYVVGPRRAALLLLAQLLELVLSRVLICEQNRLD</sequence>
<gene>
    <name evidence="3" type="ORF">WN48_05319</name>
</gene>
<dbReference type="AlphaFoldDB" id="A0A310SD01"/>
<dbReference type="EMBL" id="KQ763119">
    <property type="protein sequence ID" value="OAD55164.1"/>
    <property type="molecule type" value="Genomic_DNA"/>
</dbReference>
<keyword evidence="4" id="KW-1185">Reference proteome</keyword>
<proteinExistence type="predicted"/>
<evidence type="ECO:0000313" key="3">
    <source>
        <dbReference type="EMBL" id="OAD55164.1"/>
    </source>
</evidence>